<keyword evidence="3" id="KW-1185">Reference proteome</keyword>
<dbReference type="Pfam" id="PF10543">
    <property type="entry name" value="ORF6N"/>
    <property type="match status" value="1"/>
</dbReference>
<feature type="domain" description="KilA-N DNA-binding" evidence="1">
    <location>
        <begin position="1"/>
        <end position="44"/>
    </location>
</feature>
<evidence type="ECO:0000313" key="2">
    <source>
        <dbReference type="EMBL" id="AFN74529.1"/>
    </source>
</evidence>
<dbReference type="AlphaFoldDB" id="I6ZR42"/>
<gene>
    <name evidence="2" type="ordered locus">MROS_1292</name>
</gene>
<evidence type="ECO:0000313" key="3">
    <source>
        <dbReference type="Proteomes" id="UP000009011"/>
    </source>
</evidence>
<accession>I6ZR42</accession>
<reference evidence="2 3" key="1">
    <citation type="journal article" date="2013" name="PLoS ONE">
        <title>Genomic analysis of Melioribacter roseus, facultatively anaerobic organotrophic bacterium representing a novel deep lineage within Bacteriodetes/Chlorobi group.</title>
        <authorList>
            <person name="Kadnikov V.V."/>
            <person name="Mardanov A.V."/>
            <person name="Podosokorskaya O.A."/>
            <person name="Gavrilov S.N."/>
            <person name="Kublanov I.V."/>
            <person name="Beletsky A.V."/>
            <person name="Bonch-Osmolovskaya E.A."/>
            <person name="Ravin N.V."/>
        </authorList>
    </citation>
    <scope>NUCLEOTIDE SEQUENCE [LARGE SCALE GENOMIC DNA]</scope>
    <source>
        <strain evidence="3">JCM 17771 / P3M-2</strain>
    </source>
</reference>
<protein>
    <recommendedName>
        <fullName evidence="1">KilA-N DNA-binding domain-containing protein</fullName>
    </recommendedName>
</protein>
<evidence type="ECO:0000259" key="1">
    <source>
        <dbReference type="Pfam" id="PF10543"/>
    </source>
</evidence>
<proteinExistence type="predicted"/>
<dbReference type="HOGENOM" id="CLU_2523662_0_0_10"/>
<dbReference type="KEGG" id="mro:MROS_1292"/>
<sequence>MFRLTNKEYKNLMSQIAISSTKHGGRRKLPYVFTEQGVAMLSAVLKSETATVSEVLEETVTPNFASSASANSKVKNIKKVVNNE</sequence>
<dbReference type="STRING" id="1191523.MROS_1292"/>
<dbReference type="EMBL" id="CP003557">
    <property type="protein sequence ID" value="AFN74529.1"/>
    <property type="molecule type" value="Genomic_DNA"/>
</dbReference>
<dbReference type="Proteomes" id="UP000009011">
    <property type="component" value="Chromosome"/>
</dbReference>
<organism evidence="2 3">
    <name type="scientific">Melioribacter roseus (strain DSM 23840 / JCM 17771 / VKM B-2668 / P3M-2)</name>
    <dbReference type="NCBI Taxonomy" id="1191523"/>
    <lineage>
        <taxon>Bacteria</taxon>
        <taxon>Pseudomonadati</taxon>
        <taxon>Ignavibacteriota</taxon>
        <taxon>Ignavibacteria</taxon>
        <taxon>Ignavibacteriales</taxon>
        <taxon>Melioribacteraceae</taxon>
        <taxon>Melioribacter</taxon>
    </lineage>
</organism>
<dbReference type="eggNOG" id="COG1502">
    <property type="taxonomic scope" value="Bacteria"/>
</dbReference>
<name>I6ZR42_MELRP</name>
<dbReference type="InterPro" id="IPR018873">
    <property type="entry name" value="KilA-N_DNA-bd_domain"/>
</dbReference>